<reference evidence="1" key="1">
    <citation type="submission" date="2022-06" db="EMBL/GenBank/DDBJ databases">
        <title>Phylogenomic reconstructions and comparative analyses of Kickxellomycotina fungi.</title>
        <authorList>
            <person name="Reynolds N.K."/>
            <person name="Stajich J.E."/>
            <person name="Barry K."/>
            <person name="Grigoriev I.V."/>
            <person name="Crous P."/>
            <person name="Smith M.E."/>
        </authorList>
    </citation>
    <scope>NUCLEOTIDE SEQUENCE</scope>
    <source>
        <strain evidence="1">RSA 2271</strain>
    </source>
</reference>
<sequence length="680" mass="72615">MKSASLLKSFDPRPVLKRGMRPGSESRHGDGNGDQLTERAEKGGTAEAARSGTESDDSGPLSSPTTAYSTVSFAEKSKANRLSAAGINEASICGEAITKLSSVESNHDAARCVNGDNSGSGGSSGGGDDGDDFLISQHILCDMLQSHKTNDPIMESFSDYLISNAISDVLSQDSDMTSATANTFDIGLGSGFPAFLDQISGIPGIPPPLSDGQTVNFINEKFSIPAFSSVNNNPHRRVLSMPVHAMSGMPGDFSLLTSRGAVQPHSAMPGPRSGPNYTALDGSRGGLGINNGNAAVATMNSSGMPATSGLSSPIGSLMPRVASYEGAELLRDGHRLGLGGANGGGAMRGQMVLPDNVRNLAEPNNSGRRPRQGGSRPALPYPLKLDDLVTGCQSAPVTPSQPRVIGRGAAQRRQEFAVQSAGFESGAGTLVFATPPRKTQQEQQGGAFLTDGNSKPPMSPTSPTSAKVTPHRVDRQLAITQRPLLFVRPKNKHETPRKRRRRCMSSDAAKTLNGGSSGIMADDGRGSSNDSEAGAADNNNRENMSCLQWQRISEQRRRDAMRENFDLLKRMLPTEYMHSDDGRELARPVLLARFLRWVDDKLIEMETLRSELARLEVENKSLKENAGKQQQAQLEVLQVQGQQQQQQQQEYVPPLPTDGIAPDWIWNPGQLSMGNGSQSL</sequence>
<dbReference type="EMBL" id="JAMZIH010006192">
    <property type="protein sequence ID" value="KAJ1674178.1"/>
    <property type="molecule type" value="Genomic_DNA"/>
</dbReference>
<name>A0ACC1HEM0_9FUNG</name>
<evidence type="ECO:0000313" key="1">
    <source>
        <dbReference type="EMBL" id="KAJ1674178.1"/>
    </source>
</evidence>
<accession>A0ACC1HEM0</accession>
<evidence type="ECO:0000313" key="2">
    <source>
        <dbReference type="Proteomes" id="UP001145114"/>
    </source>
</evidence>
<organism evidence="1 2">
    <name type="scientific">Spiromyces aspiralis</name>
    <dbReference type="NCBI Taxonomy" id="68401"/>
    <lineage>
        <taxon>Eukaryota</taxon>
        <taxon>Fungi</taxon>
        <taxon>Fungi incertae sedis</taxon>
        <taxon>Zoopagomycota</taxon>
        <taxon>Kickxellomycotina</taxon>
        <taxon>Kickxellomycetes</taxon>
        <taxon>Kickxellales</taxon>
        <taxon>Kickxellaceae</taxon>
        <taxon>Spiromyces</taxon>
    </lineage>
</organism>
<gene>
    <name evidence="1" type="ORF">EV182_003802</name>
</gene>
<keyword evidence="2" id="KW-1185">Reference proteome</keyword>
<dbReference type="Proteomes" id="UP001145114">
    <property type="component" value="Unassembled WGS sequence"/>
</dbReference>
<comment type="caution">
    <text evidence="1">The sequence shown here is derived from an EMBL/GenBank/DDBJ whole genome shotgun (WGS) entry which is preliminary data.</text>
</comment>
<protein>
    <submittedName>
        <fullName evidence="1">Uncharacterized protein</fullName>
    </submittedName>
</protein>
<feature type="non-terminal residue" evidence="1">
    <location>
        <position position="680"/>
    </location>
</feature>
<proteinExistence type="predicted"/>